<dbReference type="Pfam" id="PF03992">
    <property type="entry name" value="ABM"/>
    <property type="match status" value="1"/>
</dbReference>
<evidence type="ECO:0000313" key="3">
    <source>
        <dbReference type="Proteomes" id="UP000027604"/>
    </source>
</evidence>
<dbReference type="OrthoDB" id="9812192at2"/>
<sequence length="98" mass="10435">MTVNIIATLQALPGKEEQLQAVLSAAIAPTRAEAGNLRYELYRDNDTQDTFVFVEQFIDEAAFAAHQSASHSATLQAGVAGLLAKAPSIVKHTQVSPV</sequence>
<dbReference type="InterPro" id="IPR011008">
    <property type="entry name" value="Dimeric_a/b-barrel"/>
</dbReference>
<accession>W0V812</accession>
<proteinExistence type="predicted"/>
<dbReference type="PATRIC" id="fig|1349767.4.peg.4943"/>
<dbReference type="HOGENOM" id="CLU_131496_11_1_4"/>
<dbReference type="SUPFAM" id="SSF54909">
    <property type="entry name" value="Dimeric alpha+beta barrel"/>
    <property type="match status" value="1"/>
</dbReference>
<gene>
    <name evidence="2" type="ORF">GJA_3143</name>
</gene>
<evidence type="ECO:0000313" key="2">
    <source>
        <dbReference type="EMBL" id="CDG83765.1"/>
    </source>
</evidence>
<dbReference type="Gene3D" id="3.30.70.100">
    <property type="match status" value="1"/>
</dbReference>
<dbReference type="PANTHER" id="PTHR33336:SF3">
    <property type="entry name" value="ABM DOMAIN-CONTAINING PROTEIN"/>
    <property type="match status" value="1"/>
</dbReference>
<dbReference type="PROSITE" id="PS51725">
    <property type="entry name" value="ABM"/>
    <property type="match status" value="1"/>
</dbReference>
<dbReference type="Proteomes" id="UP000027604">
    <property type="component" value="Chromosome I"/>
</dbReference>
<dbReference type="STRING" id="1349767.GJA_3143"/>
<dbReference type="GO" id="GO:0005829">
    <property type="term" value="C:cytosol"/>
    <property type="evidence" value="ECO:0007669"/>
    <property type="project" value="TreeGrafter"/>
</dbReference>
<name>W0V812_9BURK</name>
<dbReference type="eggNOG" id="COG1359">
    <property type="taxonomic scope" value="Bacteria"/>
</dbReference>
<dbReference type="EMBL" id="HG322949">
    <property type="protein sequence ID" value="CDG83765.1"/>
    <property type="molecule type" value="Genomic_DNA"/>
</dbReference>
<dbReference type="RefSeq" id="WP_038493366.1">
    <property type="nucleotide sequence ID" value="NZ_BCTH01000121.1"/>
</dbReference>
<reference evidence="2 3" key="1">
    <citation type="journal article" date="2015" name="Genome Announc.">
        <title>Genome Sequence of Mushroom Soft-Rot Pathogen Janthinobacterium agaricidamnosum.</title>
        <authorList>
            <person name="Graupner K."/>
            <person name="Lackner G."/>
            <person name="Hertweck C."/>
        </authorList>
    </citation>
    <scope>NUCLEOTIDE SEQUENCE [LARGE SCALE GENOMIC DNA]</scope>
    <source>
        <strain evidence="3">NBRC 102515 / DSM 9628</strain>
    </source>
</reference>
<organism evidence="2 3">
    <name type="scientific">Janthinobacterium agaricidamnosum NBRC 102515 = DSM 9628</name>
    <dbReference type="NCBI Taxonomy" id="1349767"/>
    <lineage>
        <taxon>Bacteria</taxon>
        <taxon>Pseudomonadati</taxon>
        <taxon>Pseudomonadota</taxon>
        <taxon>Betaproteobacteria</taxon>
        <taxon>Burkholderiales</taxon>
        <taxon>Oxalobacteraceae</taxon>
        <taxon>Janthinobacterium</taxon>
    </lineage>
</organism>
<dbReference type="InterPro" id="IPR050744">
    <property type="entry name" value="AI-2_Isomerase_LsrG"/>
</dbReference>
<dbReference type="KEGG" id="jag:GJA_3143"/>
<dbReference type="GO" id="GO:0016491">
    <property type="term" value="F:oxidoreductase activity"/>
    <property type="evidence" value="ECO:0007669"/>
    <property type="project" value="TreeGrafter"/>
</dbReference>
<dbReference type="InterPro" id="IPR007138">
    <property type="entry name" value="ABM_dom"/>
</dbReference>
<dbReference type="PANTHER" id="PTHR33336">
    <property type="entry name" value="QUINOL MONOOXYGENASE YGIN-RELATED"/>
    <property type="match status" value="1"/>
</dbReference>
<keyword evidence="3" id="KW-1185">Reference proteome</keyword>
<protein>
    <recommendedName>
        <fullName evidence="1">ABM domain-containing protein</fullName>
    </recommendedName>
</protein>
<feature type="domain" description="ABM" evidence="1">
    <location>
        <begin position="3"/>
        <end position="91"/>
    </location>
</feature>
<evidence type="ECO:0000259" key="1">
    <source>
        <dbReference type="PROSITE" id="PS51725"/>
    </source>
</evidence>
<dbReference type="AlphaFoldDB" id="W0V812"/>